<dbReference type="Proteomes" id="UP000494040">
    <property type="component" value="Unassembled WGS sequence"/>
</dbReference>
<evidence type="ECO:0000313" key="3">
    <source>
        <dbReference type="Proteomes" id="UP000494040"/>
    </source>
</evidence>
<dbReference type="Gene3D" id="1.10.238.20">
    <property type="entry name" value="Pheromone/general odorant binding protein domain"/>
    <property type="match status" value="1"/>
</dbReference>
<dbReference type="EnsemblMetazoa" id="XM_014391647.1">
    <property type="protein sequence ID" value="XP_014247133.1"/>
    <property type="gene ID" value="LOC106665313"/>
</dbReference>
<evidence type="ECO:0008006" key="4">
    <source>
        <dbReference type="Google" id="ProtNLM"/>
    </source>
</evidence>
<dbReference type="GeneID" id="106665313"/>
<protein>
    <recommendedName>
        <fullName evidence="4">Odorant binding protein</fullName>
    </recommendedName>
</protein>
<reference evidence="2" key="1">
    <citation type="submission" date="2022-01" db="UniProtKB">
        <authorList>
            <consortium name="EnsemblMetazoa"/>
        </authorList>
    </citation>
    <scope>IDENTIFICATION</scope>
</reference>
<dbReference type="CDD" id="cd23992">
    <property type="entry name" value="PBP_GOBP"/>
    <property type="match status" value="1"/>
</dbReference>
<dbReference type="KEGG" id="clec:106665313"/>
<proteinExistence type="predicted"/>
<dbReference type="GO" id="GO:0005549">
    <property type="term" value="F:odorant binding"/>
    <property type="evidence" value="ECO:0007669"/>
    <property type="project" value="InterPro"/>
</dbReference>
<evidence type="ECO:0000256" key="1">
    <source>
        <dbReference type="SAM" id="SignalP"/>
    </source>
</evidence>
<feature type="signal peptide" evidence="1">
    <location>
        <begin position="1"/>
        <end position="20"/>
    </location>
</feature>
<name>A0A8I6RS52_CIMLE</name>
<dbReference type="OMA" id="LAGCMQE"/>
<sequence>MLLARTFFAILTLCVIAASAYKEELRKTMQGCKNGQEVTDAELEEFLKPLIPTTTDEKCLMACVFKAFNVIINGTYDPRLALAVSQDLMKDDPEKVKKIKDIIEHCGDDVPKKMDNECDLAGEIMQCVVKYEKAMGLA</sequence>
<dbReference type="InterPro" id="IPR036728">
    <property type="entry name" value="PBP_GOBP_sf"/>
</dbReference>
<dbReference type="AlphaFoldDB" id="A0A8I6RS52"/>
<feature type="chain" id="PRO_5035283684" description="Odorant binding protein" evidence="1">
    <location>
        <begin position="21"/>
        <end position="138"/>
    </location>
</feature>
<dbReference type="InterPro" id="IPR006170">
    <property type="entry name" value="PBP/GOBP"/>
</dbReference>
<evidence type="ECO:0000313" key="2">
    <source>
        <dbReference type="EnsemblMetazoa" id="XP_014247133.1"/>
    </source>
</evidence>
<dbReference type="OrthoDB" id="6595846at2759"/>
<accession>A0A8I6RS52</accession>
<dbReference type="SUPFAM" id="SSF47565">
    <property type="entry name" value="Insect pheromone/odorant-binding proteins"/>
    <property type="match status" value="1"/>
</dbReference>
<dbReference type="SMART" id="SM00708">
    <property type="entry name" value="PhBP"/>
    <property type="match status" value="1"/>
</dbReference>
<keyword evidence="3" id="KW-1185">Reference proteome</keyword>
<keyword evidence="1" id="KW-0732">Signal</keyword>
<dbReference type="Pfam" id="PF01395">
    <property type="entry name" value="PBP_GOBP"/>
    <property type="match status" value="1"/>
</dbReference>
<organism evidence="2 3">
    <name type="scientific">Cimex lectularius</name>
    <name type="common">Bed bug</name>
    <name type="synonym">Acanthia lectularia</name>
    <dbReference type="NCBI Taxonomy" id="79782"/>
    <lineage>
        <taxon>Eukaryota</taxon>
        <taxon>Metazoa</taxon>
        <taxon>Ecdysozoa</taxon>
        <taxon>Arthropoda</taxon>
        <taxon>Hexapoda</taxon>
        <taxon>Insecta</taxon>
        <taxon>Pterygota</taxon>
        <taxon>Neoptera</taxon>
        <taxon>Paraneoptera</taxon>
        <taxon>Hemiptera</taxon>
        <taxon>Heteroptera</taxon>
        <taxon>Panheteroptera</taxon>
        <taxon>Cimicomorpha</taxon>
        <taxon>Cimicidae</taxon>
        <taxon>Cimex</taxon>
    </lineage>
</organism>
<dbReference type="RefSeq" id="XP_014247133.1">
    <property type="nucleotide sequence ID" value="XM_014391647.1"/>
</dbReference>